<reference evidence="2 3" key="2">
    <citation type="journal article" date="2010" name="Stand. Genomic Sci.">
        <title>Complete genome sequence of Kribbella flavida type strain (IFO 14399).</title>
        <authorList>
            <person name="Pukall R."/>
            <person name="Lapidus A."/>
            <person name="Glavina Del Rio T."/>
            <person name="Copeland A."/>
            <person name="Tice H."/>
            <person name="Cheng J.-F."/>
            <person name="Lucas S."/>
            <person name="Chen F."/>
            <person name="Nolan M."/>
            <person name="LaButti K."/>
            <person name="Pati A."/>
            <person name="Ivanova N."/>
            <person name="Mavrommatis K."/>
            <person name="Mikhailova N."/>
            <person name="Pitluck S."/>
            <person name="Bruce D."/>
            <person name="Goodwin L."/>
            <person name="Land M."/>
            <person name="Hauser L."/>
            <person name="Chang Y.-J."/>
            <person name="Jeffries C.D."/>
            <person name="Chen A."/>
            <person name="Palaniappan K."/>
            <person name="Chain P."/>
            <person name="Rohde M."/>
            <person name="Goeker M."/>
            <person name="Bristow J."/>
            <person name="Eisen J.A."/>
            <person name="Markowitz V."/>
            <person name="Hugenholtz P."/>
            <person name="Kyrpides N.C."/>
            <person name="Klenk H.-P."/>
            <person name="Brettin T."/>
        </authorList>
    </citation>
    <scope>NUCLEOTIDE SEQUENCE [LARGE SCALE GENOMIC DNA]</scope>
    <source>
        <strain evidence="3">DSM 17836 / JCM 10339 / NBRC 14399</strain>
    </source>
</reference>
<feature type="compositionally biased region" description="Low complexity" evidence="1">
    <location>
        <begin position="21"/>
        <end position="46"/>
    </location>
</feature>
<protein>
    <submittedName>
        <fullName evidence="2">Uncharacterized protein</fullName>
    </submittedName>
</protein>
<organism evidence="2 3">
    <name type="scientific">Kribbella flavida (strain DSM 17836 / JCM 10339 / NBRC 14399)</name>
    <dbReference type="NCBI Taxonomy" id="479435"/>
    <lineage>
        <taxon>Bacteria</taxon>
        <taxon>Bacillati</taxon>
        <taxon>Actinomycetota</taxon>
        <taxon>Actinomycetes</taxon>
        <taxon>Propionibacteriales</taxon>
        <taxon>Kribbellaceae</taxon>
        <taxon>Kribbella</taxon>
    </lineage>
</organism>
<evidence type="ECO:0000313" key="3">
    <source>
        <dbReference type="Proteomes" id="UP000007967"/>
    </source>
</evidence>
<dbReference type="STRING" id="479435.Kfla_3155"/>
<reference evidence="3" key="1">
    <citation type="submission" date="2009-09" db="EMBL/GenBank/DDBJ databases">
        <title>The complete genome of Kribbella flavida DSM 17836.</title>
        <authorList>
            <consortium name="US DOE Joint Genome Institute (JGI-PGF)"/>
            <person name="Lucas S."/>
            <person name="Copeland A."/>
            <person name="Lapidus A."/>
            <person name="Glavina del Rio T."/>
            <person name="Dalin E."/>
            <person name="Tice H."/>
            <person name="Bruce D."/>
            <person name="Goodwin L."/>
            <person name="Pitluck S."/>
            <person name="Kyrpides N."/>
            <person name="Mavromatis K."/>
            <person name="Ivanova N."/>
            <person name="Saunders E."/>
            <person name="Brettin T."/>
            <person name="Detter J.C."/>
            <person name="Han C."/>
            <person name="Larimer F."/>
            <person name="Land M."/>
            <person name="Hauser L."/>
            <person name="Markowitz V."/>
            <person name="Cheng J.-F."/>
            <person name="Hugenholtz P."/>
            <person name="Woyke T."/>
            <person name="Wu D."/>
            <person name="Pukall R."/>
            <person name="Klenk H.-P."/>
            <person name="Eisen J.A."/>
        </authorList>
    </citation>
    <scope>NUCLEOTIDE SEQUENCE [LARGE SCALE GENOMIC DNA]</scope>
    <source>
        <strain evidence="3">DSM 17836 / JCM 10339 / NBRC 14399</strain>
    </source>
</reference>
<gene>
    <name evidence="2" type="ordered locus">Kfla_3155</name>
</gene>
<evidence type="ECO:0000313" key="2">
    <source>
        <dbReference type="EMBL" id="ADB32218.1"/>
    </source>
</evidence>
<evidence type="ECO:0000256" key="1">
    <source>
        <dbReference type="SAM" id="MobiDB-lite"/>
    </source>
</evidence>
<feature type="region of interest" description="Disordered" evidence="1">
    <location>
        <begin position="1"/>
        <end position="61"/>
    </location>
</feature>
<dbReference type="KEGG" id="kfl:Kfla_3155"/>
<dbReference type="EMBL" id="CP001736">
    <property type="protein sequence ID" value="ADB32218.1"/>
    <property type="molecule type" value="Genomic_DNA"/>
</dbReference>
<proteinExistence type="predicted"/>
<dbReference type="Proteomes" id="UP000007967">
    <property type="component" value="Chromosome"/>
</dbReference>
<name>D2Q393_KRIFD</name>
<sequence>MELGGAASMAKAEGVRTRASGAETAGPEGEAPEAALEAAGWAPEGGAKPGPGEGEVSEPTG</sequence>
<accession>D2Q393</accession>
<dbReference type="HOGENOM" id="CLU_2916593_0_0_11"/>
<dbReference type="AlphaFoldDB" id="D2Q393"/>
<keyword evidence="3" id="KW-1185">Reference proteome</keyword>